<keyword evidence="1" id="KW-0472">Membrane</keyword>
<dbReference type="Proteomes" id="UP000235828">
    <property type="component" value="Chromosome B"/>
</dbReference>
<protein>
    <submittedName>
        <fullName evidence="2">Uncharacterized protein</fullName>
    </submittedName>
</protein>
<evidence type="ECO:0000313" key="3">
    <source>
        <dbReference type="Proteomes" id="UP000235828"/>
    </source>
</evidence>
<accession>A0A2N8ZKP0</accession>
<dbReference type="EMBL" id="LT960612">
    <property type="protein sequence ID" value="SON52473.1"/>
    <property type="molecule type" value="Genomic_DNA"/>
</dbReference>
<keyword evidence="3" id="KW-1185">Reference proteome</keyword>
<dbReference type="KEGG" id="vta:B0862"/>
<evidence type="ECO:0000313" key="2">
    <source>
        <dbReference type="EMBL" id="SON52473.1"/>
    </source>
</evidence>
<name>A0A2N8ZKP0_9VIBR</name>
<organism evidence="2 3">
    <name type="scientific">Vibrio tapetis subsp. tapetis</name>
    <dbReference type="NCBI Taxonomy" id="1671868"/>
    <lineage>
        <taxon>Bacteria</taxon>
        <taxon>Pseudomonadati</taxon>
        <taxon>Pseudomonadota</taxon>
        <taxon>Gammaproteobacteria</taxon>
        <taxon>Vibrionales</taxon>
        <taxon>Vibrionaceae</taxon>
        <taxon>Vibrio</taxon>
    </lineage>
</organism>
<gene>
    <name evidence="2" type="ORF">VTAP4600_B0862</name>
</gene>
<keyword evidence="1" id="KW-0812">Transmembrane</keyword>
<evidence type="ECO:0000256" key="1">
    <source>
        <dbReference type="SAM" id="Phobius"/>
    </source>
</evidence>
<keyword evidence="1" id="KW-1133">Transmembrane helix</keyword>
<reference evidence="2 3" key="1">
    <citation type="submission" date="2017-10" db="EMBL/GenBank/DDBJ databases">
        <authorList>
            <person name="Banno H."/>
            <person name="Chua N.-H."/>
        </authorList>
    </citation>
    <scope>NUCLEOTIDE SEQUENCE [LARGE SCALE GENOMIC DNA]</scope>
    <source>
        <strain evidence="2">Vibrio tapetis CECT4600</strain>
    </source>
</reference>
<feature type="transmembrane region" description="Helical" evidence="1">
    <location>
        <begin position="34"/>
        <end position="52"/>
    </location>
</feature>
<dbReference type="AlphaFoldDB" id="A0A2N8ZKP0"/>
<proteinExistence type="predicted"/>
<sequence>MPYALCLMPYALCLMPYAPKISMSFNLLEQLPLVFPISLYYVLLILAPITFVRSAP</sequence>